<dbReference type="InterPro" id="IPR004090">
    <property type="entry name" value="Chemotax_Me-accpt_rcpt"/>
</dbReference>
<dbReference type="Gene3D" id="1.10.287.950">
    <property type="entry name" value="Methyl-accepting chemotaxis protein"/>
    <property type="match status" value="1"/>
</dbReference>
<reference evidence="3 4" key="1">
    <citation type="submission" date="2024-09" db="EMBL/GenBank/DDBJ databases">
        <authorList>
            <person name="Sun Q."/>
            <person name="Mori K."/>
        </authorList>
    </citation>
    <scope>NUCLEOTIDE SEQUENCE [LARGE SCALE GENOMIC DNA]</scope>
    <source>
        <strain evidence="3 4">CCM 7468</strain>
    </source>
</reference>
<keyword evidence="1" id="KW-0807">Transducer</keyword>
<protein>
    <submittedName>
        <fullName evidence="3">Methyl-accepting chemotaxis protein</fullName>
    </submittedName>
</protein>
<dbReference type="Proteomes" id="UP001589789">
    <property type="component" value="Unassembled WGS sequence"/>
</dbReference>
<dbReference type="PRINTS" id="PR00260">
    <property type="entry name" value="CHEMTRNSDUCR"/>
</dbReference>
<evidence type="ECO:0000256" key="1">
    <source>
        <dbReference type="PROSITE-ProRule" id="PRU00284"/>
    </source>
</evidence>
<dbReference type="InterPro" id="IPR004089">
    <property type="entry name" value="MCPsignal_dom"/>
</dbReference>
<sequence>MLLDRMPAGGPDPVENSILDLLGRWVALGEIERRAFAAMTEELTATAALIENSTTDLSHRFRDLAEGAEAQTGRVERIAHIARTIEVQGKATPLTEATRFVQSALGQAVDSLGAVASQAARMAQALGQVSGEVAGAEECVSRIEAINKQARFVALNAAIEAQRAEGAGGTFKVIARELKDLALETDATSRLVRERIVAVARGVRGAQAELEALAGADHLAQQRMRARLDSVLQGIVAQHQALEGVLEEALDSSTEIAATVARLITGAQFQDRANQHLSHLKDAVEVIGEATGALQQHTREALPSLPKEVPIDAGLLARMLEVQSLSSVRQRFLARLMDNKGVQPEESGAAGDVELF</sequence>
<proteinExistence type="predicted"/>
<dbReference type="EMBL" id="JBHLVZ010000002">
    <property type="protein sequence ID" value="MFC0384479.1"/>
    <property type="molecule type" value="Genomic_DNA"/>
</dbReference>
<dbReference type="RefSeq" id="WP_377048534.1">
    <property type="nucleotide sequence ID" value="NZ_JBHLVZ010000002.1"/>
</dbReference>
<organism evidence="3 4">
    <name type="scientific">Muricoccus vinaceus</name>
    <dbReference type="NCBI Taxonomy" id="424704"/>
    <lineage>
        <taxon>Bacteria</taxon>
        <taxon>Pseudomonadati</taxon>
        <taxon>Pseudomonadota</taxon>
        <taxon>Alphaproteobacteria</taxon>
        <taxon>Acetobacterales</taxon>
        <taxon>Roseomonadaceae</taxon>
        <taxon>Muricoccus</taxon>
    </lineage>
</organism>
<accession>A0ABV6IMK2</accession>
<feature type="domain" description="Methyl-accepting transducer" evidence="2">
    <location>
        <begin position="32"/>
        <end position="267"/>
    </location>
</feature>
<name>A0ABV6IMK2_9PROT</name>
<dbReference type="PROSITE" id="PS50111">
    <property type="entry name" value="CHEMOTAXIS_TRANSDUC_2"/>
    <property type="match status" value="1"/>
</dbReference>
<dbReference type="Pfam" id="PF00015">
    <property type="entry name" value="MCPsignal"/>
    <property type="match status" value="1"/>
</dbReference>
<gene>
    <name evidence="3" type="ORF">ACFFIC_02820</name>
</gene>
<evidence type="ECO:0000313" key="4">
    <source>
        <dbReference type="Proteomes" id="UP001589789"/>
    </source>
</evidence>
<dbReference type="SUPFAM" id="SSF58104">
    <property type="entry name" value="Methyl-accepting chemotaxis protein (MCP) signaling domain"/>
    <property type="match status" value="1"/>
</dbReference>
<evidence type="ECO:0000313" key="3">
    <source>
        <dbReference type="EMBL" id="MFC0384479.1"/>
    </source>
</evidence>
<evidence type="ECO:0000259" key="2">
    <source>
        <dbReference type="PROSITE" id="PS50111"/>
    </source>
</evidence>
<comment type="caution">
    <text evidence="3">The sequence shown here is derived from an EMBL/GenBank/DDBJ whole genome shotgun (WGS) entry which is preliminary data.</text>
</comment>
<keyword evidence="4" id="KW-1185">Reference proteome</keyword>